<gene>
    <name evidence="2" type="ORF">PCOR1329_LOCUS72837</name>
</gene>
<feature type="non-terminal residue" evidence="2">
    <location>
        <position position="1"/>
    </location>
</feature>
<accession>A0ABN9X2N9</accession>
<sequence length="66" mass="6833">AVAAAVQTYHQQLSQDGPSGSGGPYQQSPTTTTTIMTGPTTTGTVSEPLPTIPEQVDETWEVLSDA</sequence>
<dbReference type="EMBL" id="CAUYUJ010019764">
    <property type="protein sequence ID" value="CAK0893550.1"/>
    <property type="molecule type" value="Genomic_DNA"/>
</dbReference>
<feature type="region of interest" description="Disordered" evidence="1">
    <location>
        <begin position="1"/>
        <end position="50"/>
    </location>
</feature>
<feature type="compositionally biased region" description="Low complexity" evidence="1">
    <location>
        <begin position="11"/>
        <end position="44"/>
    </location>
</feature>
<evidence type="ECO:0000313" key="2">
    <source>
        <dbReference type="EMBL" id="CAK0893550.1"/>
    </source>
</evidence>
<dbReference type="Proteomes" id="UP001189429">
    <property type="component" value="Unassembled WGS sequence"/>
</dbReference>
<keyword evidence="3" id="KW-1185">Reference proteome</keyword>
<organism evidence="2 3">
    <name type="scientific">Prorocentrum cordatum</name>
    <dbReference type="NCBI Taxonomy" id="2364126"/>
    <lineage>
        <taxon>Eukaryota</taxon>
        <taxon>Sar</taxon>
        <taxon>Alveolata</taxon>
        <taxon>Dinophyceae</taxon>
        <taxon>Prorocentrales</taxon>
        <taxon>Prorocentraceae</taxon>
        <taxon>Prorocentrum</taxon>
    </lineage>
</organism>
<feature type="non-terminal residue" evidence="2">
    <location>
        <position position="66"/>
    </location>
</feature>
<name>A0ABN9X2N9_9DINO</name>
<comment type="caution">
    <text evidence="2">The sequence shown here is derived from an EMBL/GenBank/DDBJ whole genome shotgun (WGS) entry which is preliminary data.</text>
</comment>
<protein>
    <submittedName>
        <fullName evidence="2">Uncharacterized protein</fullName>
    </submittedName>
</protein>
<evidence type="ECO:0000256" key="1">
    <source>
        <dbReference type="SAM" id="MobiDB-lite"/>
    </source>
</evidence>
<proteinExistence type="predicted"/>
<evidence type="ECO:0000313" key="3">
    <source>
        <dbReference type="Proteomes" id="UP001189429"/>
    </source>
</evidence>
<reference evidence="2" key="1">
    <citation type="submission" date="2023-10" db="EMBL/GenBank/DDBJ databases">
        <authorList>
            <person name="Chen Y."/>
            <person name="Shah S."/>
            <person name="Dougan E. K."/>
            <person name="Thang M."/>
            <person name="Chan C."/>
        </authorList>
    </citation>
    <scope>NUCLEOTIDE SEQUENCE [LARGE SCALE GENOMIC DNA]</scope>
</reference>